<dbReference type="InterPro" id="IPR000073">
    <property type="entry name" value="AB_hydrolase_1"/>
</dbReference>
<dbReference type="AlphaFoldDB" id="A0A1G9XZ24"/>
<evidence type="ECO:0000259" key="1">
    <source>
        <dbReference type="Pfam" id="PF12697"/>
    </source>
</evidence>
<keyword evidence="3" id="KW-1185">Reference proteome</keyword>
<dbReference type="Pfam" id="PF12697">
    <property type="entry name" value="Abhydrolase_6"/>
    <property type="match status" value="1"/>
</dbReference>
<dbReference type="InterPro" id="IPR050266">
    <property type="entry name" value="AB_hydrolase_sf"/>
</dbReference>
<dbReference type="PANTHER" id="PTHR43798">
    <property type="entry name" value="MONOACYLGLYCEROL LIPASE"/>
    <property type="match status" value="1"/>
</dbReference>
<sequence>MSRPGAPETREGVPAWFARALAGAPEHRDVVVDGARVHYRAWGEPGRPGLVLVHGGAAHSGWWDHVAPLLGTHRVVALDLSGHGDSGRREVYGTGQWAREVLAVAAAEGLARPVVLGHSMGGWVALTVGVEHGDDVAGVAVIDSPLDRQPPEEQRVRARSLGQRVHADLETAVARFRTLPPQEVYLPHVREHVARGSLRPVEGGWTWKFDPTFSGNRPLVRRLLPRLAAPAALFRCEHGLVTPDMAAEMAALVPGGLPVVDLPEAGHHPMLDQPLALVTAVRTLLAFWPTGSAPSA</sequence>
<dbReference type="PANTHER" id="PTHR43798:SF33">
    <property type="entry name" value="HYDROLASE, PUTATIVE (AFU_ORTHOLOGUE AFUA_2G14860)-RELATED"/>
    <property type="match status" value="1"/>
</dbReference>
<dbReference type="GO" id="GO:0003824">
    <property type="term" value="F:catalytic activity"/>
    <property type="evidence" value="ECO:0007669"/>
    <property type="project" value="UniProtKB-ARBA"/>
</dbReference>
<dbReference type="Proteomes" id="UP000198680">
    <property type="component" value="Unassembled WGS sequence"/>
</dbReference>
<evidence type="ECO:0000313" key="3">
    <source>
        <dbReference type="Proteomes" id="UP000198680"/>
    </source>
</evidence>
<dbReference type="EMBL" id="FNHE01000011">
    <property type="protein sequence ID" value="SDN02007.1"/>
    <property type="molecule type" value="Genomic_DNA"/>
</dbReference>
<organism evidence="2 3">
    <name type="scientific">Geodermatophilus siccatus</name>
    <dbReference type="NCBI Taxonomy" id="1137991"/>
    <lineage>
        <taxon>Bacteria</taxon>
        <taxon>Bacillati</taxon>
        <taxon>Actinomycetota</taxon>
        <taxon>Actinomycetes</taxon>
        <taxon>Geodermatophilales</taxon>
        <taxon>Geodermatophilaceae</taxon>
        <taxon>Geodermatophilus</taxon>
    </lineage>
</organism>
<name>A0A1G9XZ24_9ACTN</name>
<dbReference type="OrthoDB" id="2987348at2"/>
<evidence type="ECO:0000313" key="2">
    <source>
        <dbReference type="EMBL" id="SDN02007.1"/>
    </source>
</evidence>
<reference evidence="3" key="1">
    <citation type="submission" date="2016-10" db="EMBL/GenBank/DDBJ databases">
        <authorList>
            <person name="Varghese N."/>
            <person name="Submissions S."/>
        </authorList>
    </citation>
    <scope>NUCLEOTIDE SEQUENCE [LARGE SCALE GENOMIC DNA]</scope>
    <source>
        <strain evidence="3">DSM 45419</strain>
    </source>
</reference>
<dbReference type="GO" id="GO:0016020">
    <property type="term" value="C:membrane"/>
    <property type="evidence" value="ECO:0007669"/>
    <property type="project" value="TreeGrafter"/>
</dbReference>
<gene>
    <name evidence="2" type="ORF">SAMN05660642_03819</name>
</gene>
<dbReference type="RefSeq" id="WP_091222087.1">
    <property type="nucleotide sequence ID" value="NZ_FNHE01000011.1"/>
</dbReference>
<protein>
    <submittedName>
        <fullName evidence="2">Pimeloyl-ACP methyl ester carboxylesterase</fullName>
    </submittedName>
</protein>
<dbReference type="STRING" id="1137991.SAMN05660642_03819"/>
<dbReference type="Gene3D" id="3.40.50.1820">
    <property type="entry name" value="alpha/beta hydrolase"/>
    <property type="match status" value="1"/>
</dbReference>
<accession>A0A1G9XZ24</accession>
<dbReference type="SUPFAM" id="SSF53474">
    <property type="entry name" value="alpha/beta-Hydrolases"/>
    <property type="match status" value="1"/>
</dbReference>
<proteinExistence type="predicted"/>
<dbReference type="InterPro" id="IPR029058">
    <property type="entry name" value="AB_hydrolase_fold"/>
</dbReference>
<feature type="domain" description="AB hydrolase-1" evidence="1">
    <location>
        <begin position="50"/>
        <end position="278"/>
    </location>
</feature>